<feature type="compositionally biased region" description="Basic and acidic residues" evidence="8">
    <location>
        <begin position="1110"/>
        <end position="1121"/>
    </location>
</feature>
<dbReference type="GO" id="GO:0005634">
    <property type="term" value="C:nucleus"/>
    <property type="evidence" value="ECO:0007669"/>
    <property type="project" value="UniProtKB-SubCell"/>
</dbReference>
<protein>
    <submittedName>
        <fullName evidence="9">Sister chromatid cohesion protein PDS5-like protein A isoform X2</fullName>
    </submittedName>
</protein>
<dbReference type="InterPro" id="IPR011989">
    <property type="entry name" value="ARM-like"/>
</dbReference>
<feature type="region of interest" description="Disordered" evidence="8">
    <location>
        <begin position="1099"/>
        <end position="1130"/>
    </location>
</feature>
<sequence length="1336" mass="150278">MLDIGCEDLVQRMFEVFFEVVNENHQQSVHQAMLSIMTLILEEKVSQSLLHLILHNLVRKKDSFRLAASVIQNCAVKLEPPIRGFLTSCFLDRDSSGSELKKSYHEIILRICQCAPQILISVIPNITQELLADQVDIRLEAVNLMGELLAVSKLSVAQEYRMVFLEFLKRFSDKSAEVRLAAIECAMSCYMANPSASETHDILSSLGGRLLDFDDKVRMQAVAAVCDLAKSNLASFPSEFVLQAVERLRDKKVSVRKSAKEKLLELYQVYCDKCSKGLLTLSDHYEQIPCRILVLCFDKDCKEFRPQNMELVLAEHLFPASLSVEERMAHWIAFFSLCTLPHLKALNSILGQKRRLQVEMKVYLALREEVKENRSEEVQKTFLASFVKMSSSFVESSKAEECFQKLHQMTDEYIFKALLELVDEHTTMEAVDSIRDSVLKRVDSLLKRVGYKPEIYEFFKILSSKCSHSLFSSEHVRYILEDILSRKKGGSKDAQSSINLLITVVSCFPSLLRGSEQYLLKFLMEESVLSKEKLLHILAAAGHHVSIKLSDIYPILERICLEGARIESKYAVAAIASLIDISDKTTFSSLCEKLVVSLHEGRSVASVLQALGCISRYSFSAYELYDEEIMQFVIQRILCSPPVYFSENHSSSDRDAKCSSSCRLKIYGMKALVKSFLSPQVAHARPQMKKFLDILSNIIQGNGTMDDFISSEGDGAYLRLHATKSILRLATRWDLHISPKNFHLTIMKARDPSAIVRRLLLCKLHKLLKDQAIPNRYACAFPLASMDCIRDIRTNSTQYLIDFLKEYGKGSRKNIVFLDADGGTMTNCPEYIIVWLIHFLAHDEDFPSENCRDEDRYAEFCSPLIMFLQSLVKLDDATSCNKDASTILSYLLGVFRAIMKAEDAVDANYTPKLHILSDIGLLIVKHMSHHCKSFTTTPRLVLLPSSFYKVGRDIKVPEAHSYDGKFIDESFVKRILDIFQFSVTQSEVRDSEVCVRPQRKITHVDIVKDKPNDMPLERKAGSLTCKPKGQKGTILKQGKVLVNEVAQEIGSKAKHMKVLPVAPSKSAEKLDVSFDASESTRVTPEIVNQNQVELLSSCASASTNPTAPGAHEDYAPAEARRRGNSITSPNKRAEIITKGLQNFPRPKDLGNNCAALVGQRIRLWSPADKCFNSGTVESYDSEKSNYKVSYDNGEVELLSLEDERWNENNRTPSLDKGCNFQPKECLFREGHDEVLSNIFDPEKQPHDSIICLSSSTSSHGGVFDVPGGGDSQNGSATFDERKGKFDKDSVFSTGVAKGKSKRSLPSDALKKKSRMSSVNESTGIVTRSRSMRARRS</sequence>
<evidence type="ECO:0000256" key="1">
    <source>
        <dbReference type="ARBA" id="ARBA00004123"/>
    </source>
</evidence>
<dbReference type="Pfam" id="PF20168">
    <property type="entry name" value="PDS5"/>
    <property type="match status" value="1"/>
</dbReference>
<dbReference type="GO" id="GO:0051301">
    <property type="term" value="P:cell division"/>
    <property type="evidence" value="ECO:0007669"/>
    <property type="project" value="UniProtKB-KW"/>
</dbReference>
<dbReference type="Proteomes" id="UP001140949">
    <property type="component" value="Unassembled WGS sequence"/>
</dbReference>
<comment type="subcellular location">
    <subcellularLocation>
        <location evidence="1">Nucleus</location>
    </subcellularLocation>
</comment>
<dbReference type="Gene3D" id="2.30.30.140">
    <property type="match status" value="1"/>
</dbReference>
<evidence type="ECO:0000256" key="3">
    <source>
        <dbReference type="ARBA" id="ARBA00022763"/>
    </source>
</evidence>
<reference evidence="9" key="2">
    <citation type="submission" date="2023-04" db="EMBL/GenBank/DDBJ databases">
        <authorList>
            <person name="Bruccoleri R.E."/>
            <person name="Oakeley E.J."/>
            <person name="Faust A.-M."/>
            <person name="Dessus-Babus S."/>
            <person name="Altorfer M."/>
            <person name="Burckhardt D."/>
            <person name="Oertli M."/>
            <person name="Naumann U."/>
            <person name="Petersen F."/>
            <person name="Wong J."/>
        </authorList>
    </citation>
    <scope>NUCLEOTIDE SEQUENCE</scope>
    <source>
        <strain evidence="9">GSM-AAB239-AS_SAM_17_03QT</strain>
        <tissue evidence="9">Leaf</tissue>
    </source>
</reference>
<keyword evidence="10" id="KW-1185">Reference proteome</keyword>
<proteinExistence type="predicted"/>
<dbReference type="PANTHER" id="PTHR12663:SF50">
    <property type="entry name" value="SISTER CHROMATID COHESION PROTEIN PDS5 HOMOLOG B"/>
    <property type="match status" value="1"/>
</dbReference>
<feature type="region of interest" description="Disordered" evidence="8">
    <location>
        <begin position="1289"/>
        <end position="1336"/>
    </location>
</feature>
<keyword evidence="3" id="KW-0227">DNA damage</keyword>
<organism evidence="9 10">
    <name type="scientific">Iris pallida</name>
    <name type="common">Sweet iris</name>
    <dbReference type="NCBI Taxonomy" id="29817"/>
    <lineage>
        <taxon>Eukaryota</taxon>
        <taxon>Viridiplantae</taxon>
        <taxon>Streptophyta</taxon>
        <taxon>Embryophyta</taxon>
        <taxon>Tracheophyta</taxon>
        <taxon>Spermatophyta</taxon>
        <taxon>Magnoliopsida</taxon>
        <taxon>Liliopsida</taxon>
        <taxon>Asparagales</taxon>
        <taxon>Iridaceae</taxon>
        <taxon>Iridoideae</taxon>
        <taxon>Irideae</taxon>
        <taxon>Iris</taxon>
    </lineage>
</organism>
<gene>
    <name evidence="9" type="ORF">M6B38_277540</name>
</gene>
<evidence type="ECO:0000256" key="4">
    <source>
        <dbReference type="ARBA" id="ARBA00022776"/>
    </source>
</evidence>
<keyword evidence="2" id="KW-0132">Cell division</keyword>
<dbReference type="Gene3D" id="1.25.10.10">
    <property type="entry name" value="Leucine-rich Repeat Variant"/>
    <property type="match status" value="1"/>
</dbReference>
<keyword evidence="4" id="KW-0498">Mitosis</keyword>
<keyword evidence="6" id="KW-0539">Nucleus</keyword>
<name>A0AAX6I3G4_IRIPA</name>
<evidence type="ECO:0000256" key="2">
    <source>
        <dbReference type="ARBA" id="ARBA00022618"/>
    </source>
</evidence>
<dbReference type="InterPro" id="IPR016024">
    <property type="entry name" value="ARM-type_fold"/>
</dbReference>
<evidence type="ECO:0000256" key="8">
    <source>
        <dbReference type="SAM" id="MobiDB-lite"/>
    </source>
</evidence>
<dbReference type="GO" id="GO:0035825">
    <property type="term" value="P:homologous recombination"/>
    <property type="evidence" value="ECO:0007669"/>
    <property type="project" value="UniProtKB-ARBA"/>
</dbReference>
<dbReference type="CDD" id="cd20404">
    <property type="entry name" value="Tudor_Agenet_AtEML-like"/>
    <property type="match status" value="1"/>
</dbReference>
<evidence type="ECO:0000313" key="9">
    <source>
        <dbReference type="EMBL" id="KAJ6847443.1"/>
    </source>
</evidence>
<evidence type="ECO:0000256" key="7">
    <source>
        <dbReference type="ARBA" id="ARBA00023306"/>
    </source>
</evidence>
<keyword evidence="5" id="KW-0234">DNA repair</keyword>
<dbReference type="GO" id="GO:0006281">
    <property type="term" value="P:DNA repair"/>
    <property type="evidence" value="ECO:0007669"/>
    <property type="project" value="UniProtKB-KW"/>
</dbReference>
<keyword evidence="7" id="KW-0131">Cell cycle</keyword>
<feature type="compositionally biased region" description="Polar residues" evidence="8">
    <location>
        <begin position="1315"/>
        <end position="1328"/>
    </location>
</feature>
<evidence type="ECO:0000256" key="5">
    <source>
        <dbReference type="ARBA" id="ARBA00023204"/>
    </source>
</evidence>
<dbReference type="SUPFAM" id="SSF48371">
    <property type="entry name" value="ARM repeat"/>
    <property type="match status" value="2"/>
</dbReference>
<dbReference type="PANTHER" id="PTHR12663">
    <property type="entry name" value="ANDROGEN INDUCED INHIBITOR OF PROLIFERATION AS3 / PDS5-RELATED"/>
    <property type="match status" value="1"/>
</dbReference>
<dbReference type="CDD" id="cd19953">
    <property type="entry name" value="PDS5"/>
    <property type="match status" value="1"/>
</dbReference>
<comment type="caution">
    <text evidence="9">The sequence shown here is derived from an EMBL/GenBank/DDBJ whole genome shotgun (WGS) entry which is preliminary data.</text>
</comment>
<dbReference type="EMBL" id="JANAVB010005398">
    <property type="protein sequence ID" value="KAJ6847443.1"/>
    <property type="molecule type" value="Genomic_DNA"/>
</dbReference>
<reference evidence="9" key="1">
    <citation type="journal article" date="2023" name="GigaByte">
        <title>Genome assembly of the bearded iris, Iris pallida Lam.</title>
        <authorList>
            <person name="Bruccoleri R.E."/>
            <person name="Oakeley E.J."/>
            <person name="Faust A.M.E."/>
            <person name="Altorfer M."/>
            <person name="Dessus-Babus S."/>
            <person name="Burckhardt D."/>
            <person name="Oertli M."/>
            <person name="Naumann U."/>
            <person name="Petersen F."/>
            <person name="Wong J."/>
        </authorList>
    </citation>
    <scope>NUCLEOTIDE SEQUENCE</scope>
    <source>
        <strain evidence="9">GSM-AAB239-AS_SAM_17_03QT</strain>
    </source>
</reference>
<accession>A0AAX6I3G4</accession>
<dbReference type="InterPro" id="IPR039776">
    <property type="entry name" value="Pds5"/>
</dbReference>
<dbReference type="GO" id="GO:0000785">
    <property type="term" value="C:chromatin"/>
    <property type="evidence" value="ECO:0007669"/>
    <property type="project" value="TreeGrafter"/>
</dbReference>
<evidence type="ECO:0000313" key="10">
    <source>
        <dbReference type="Proteomes" id="UP001140949"/>
    </source>
</evidence>
<dbReference type="GO" id="GO:0007064">
    <property type="term" value="P:mitotic sister chromatid cohesion"/>
    <property type="evidence" value="ECO:0007669"/>
    <property type="project" value="InterPro"/>
</dbReference>
<evidence type="ECO:0000256" key="6">
    <source>
        <dbReference type="ARBA" id="ARBA00023242"/>
    </source>
</evidence>